<protein>
    <submittedName>
        <fullName evidence="1">Uncharacterized protein</fullName>
    </submittedName>
</protein>
<gene>
    <name evidence="1" type="ORF">ANCCAN_09752</name>
</gene>
<dbReference type="AlphaFoldDB" id="A0A368GIN3"/>
<reference evidence="1 2" key="1">
    <citation type="submission" date="2014-10" db="EMBL/GenBank/DDBJ databases">
        <title>Draft genome of the hookworm Ancylostoma caninum.</title>
        <authorList>
            <person name="Mitreva M."/>
        </authorList>
    </citation>
    <scope>NUCLEOTIDE SEQUENCE [LARGE SCALE GENOMIC DNA]</scope>
    <source>
        <strain evidence="1 2">Baltimore</strain>
    </source>
</reference>
<evidence type="ECO:0000313" key="2">
    <source>
        <dbReference type="Proteomes" id="UP000252519"/>
    </source>
</evidence>
<evidence type="ECO:0000313" key="1">
    <source>
        <dbReference type="EMBL" id="RCN44234.1"/>
    </source>
</evidence>
<dbReference type="EMBL" id="JOJR01000134">
    <property type="protein sequence ID" value="RCN44234.1"/>
    <property type="molecule type" value="Genomic_DNA"/>
</dbReference>
<dbReference type="Gene3D" id="3.40.50.1820">
    <property type="entry name" value="alpha/beta hydrolase"/>
    <property type="match status" value="1"/>
</dbReference>
<comment type="caution">
    <text evidence="1">The sequence shown here is derived from an EMBL/GenBank/DDBJ whole genome shotgun (WGS) entry which is preliminary data.</text>
</comment>
<dbReference type="InterPro" id="IPR029058">
    <property type="entry name" value="AB_hydrolase_fold"/>
</dbReference>
<organism evidence="1 2">
    <name type="scientific">Ancylostoma caninum</name>
    <name type="common">Dog hookworm</name>
    <dbReference type="NCBI Taxonomy" id="29170"/>
    <lineage>
        <taxon>Eukaryota</taxon>
        <taxon>Metazoa</taxon>
        <taxon>Ecdysozoa</taxon>
        <taxon>Nematoda</taxon>
        <taxon>Chromadorea</taxon>
        <taxon>Rhabditida</taxon>
        <taxon>Rhabditina</taxon>
        <taxon>Rhabditomorpha</taxon>
        <taxon>Strongyloidea</taxon>
        <taxon>Ancylostomatidae</taxon>
        <taxon>Ancylostomatinae</taxon>
        <taxon>Ancylostoma</taxon>
    </lineage>
</organism>
<keyword evidence="2" id="KW-1185">Reference proteome</keyword>
<proteinExistence type="predicted"/>
<dbReference type="Proteomes" id="UP000252519">
    <property type="component" value="Unassembled WGS sequence"/>
</dbReference>
<sequence length="67" mass="7531">MLKDYKMTTPRNMRTLHVLSTDGSDLGWGRLTPVASTMTIDGTHADMLSSKHSKQLAERIILLTKKM</sequence>
<accession>A0A368GIN3</accession>
<name>A0A368GIN3_ANCCA</name>